<dbReference type="AlphaFoldDB" id="A0A379JKZ7"/>
<accession>A0A379JKZ7</accession>
<keyword evidence="1" id="KW-0812">Transmembrane</keyword>
<reference evidence="4 5" key="1">
    <citation type="submission" date="2018-06" db="EMBL/GenBank/DDBJ databases">
        <authorList>
            <consortium name="Pathogen Informatics"/>
            <person name="Doyle S."/>
        </authorList>
    </citation>
    <scope>NUCLEOTIDE SEQUENCE [LARGE SCALE GENOMIC DNA]</scope>
    <source>
        <strain evidence="4 5">NCTC1934</strain>
    </source>
</reference>
<keyword evidence="5" id="KW-1185">Reference proteome</keyword>
<feature type="domain" description="Mammalian cell entry C-terminal" evidence="3">
    <location>
        <begin position="137"/>
        <end position="253"/>
    </location>
</feature>
<dbReference type="Proteomes" id="UP000255467">
    <property type="component" value="Unassembled WGS sequence"/>
</dbReference>
<keyword evidence="1" id="KW-1133">Transmembrane helix</keyword>
<dbReference type="PANTHER" id="PTHR33371">
    <property type="entry name" value="INTERMEMBRANE PHOSPHOLIPID TRANSPORT SYSTEM BINDING PROTEIN MLAD-RELATED"/>
    <property type="match status" value="1"/>
</dbReference>
<feature type="transmembrane region" description="Helical" evidence="1">
    <location>
        <begin position="28"/>
        <end position="49"/>
    </location>
</feature>
<dbReference type="NCBIfam" id="TIGR00996">
    <property type="entry name" value="Mtu_fam_mce"/>
    <property type="match status" value="1"/>
</dbReference>
<name>A0A379JKZ7_9NOCA</name>
<dbReference type="EMBL" id="UGRY01000006">
    <property type="protein sequence ID" value="SUD49110.1"/>
    <property type="molecule type" value="Genomic_DNA"/>
</dbReference>
<proteinExistence type="predicted"/>
<evidence type="ECO:0000259" key="2">
    <source>
        <dbReference type="Pfam" id="PF02470"/>
    </source>
</evidence>
<evidence type="ECO:0000313" key="4">
    <source>
        <dbReference type="EMBL" id="SUD49110.1"/>
    </source>
</evidence>
<evidence type="ECO:0000259" key="3">
    <source>
        <dbReference type="Pfam" id="PF11887"/>
    </source>
</evidence>
<organism evidence="4 5">
    <name type="scientific">Nocardia otitidiscaviarum</name>
    <dbReference type="NCBI Taxonomy" id="1823"/>
    <lineage>
        <taxon>Bacteria</taxon>
        <taxon>Bacillati</taxon>
        <taxon>Actinomycetota</taxon>
        <taxon>Actinomycetes</taxon>
        <taxon>Mycobacteriales</taxon>
        <taxon>Nocardiaceae</taxon>
        <taxon>Nocardia</taxon>
    </lineage>
</organism>
<dbReference type="InterPro" id="IPR052336">
    <property type="entry name" value="MlaD_Phospholipid_Transporter"/>
</dbReference>
<evidence type="ECO:0000313" key="5">
    <source>
        <dbReference type="Proteomes" id="UP000255467"/>
    </source>
</evidence>
<gene>
    <name evidence="4" type="ORF">NCTC1934_06461</name>
</gene>
<dbReference type="RefSeq" id="WP_255222103.1">
    <property type="nucleotide sequence ID" value="NZ_JARWOO010000154.1"/>
</dbReference>
<dbReference type="InterPro" id="IPR024516">
    <property type="entry name" value="Mce_C"/>
</dbReference>
<dbReference type="Pfam" id="PF11887">
    <property type="entry name" value="Mce4_CUP1"/>
    <property type="match status" value="1"/>
</dbReference>
<evidence type="ECO:0000256" key="1">
    <source>
        <dbReference type="SAM" id="Phobius"/>
    </source>
</evidence>
<dbReference type="GO" id="GO:0005576">
    <property type="term" value="C:extracellular region"/>
    <property type="evidence" value="ECO:0007669"/>
    <property type="project" value="TreeGrafter"/>
</dbReference>
<keyword evidence="1" id="KW-0472">Membrane</keyword>
<protein>
    <submittedName>
        <fullName evidence="4">Virulence factor Mce family protein</fullName>
    </submittedName>
</protein>
<dbReference type="STRING" id="1406858.GCA_000710895_01053"/>
<feature type="domain" description="Mce/MlaD" evidence="2">
    <location>
        <begin position="54"/>
        <end position="127"/>
    </location>
</feature>
<dbReference type="InterPro" id="IPR005693">
    <property type="entry name" value="Mce"/>
</dbReference>
<dbReference type="Pfam" id="PF02470">
    <property type="entry name" value="MlaD"/>
    <property type="match status" value="1"/>
</dbReference>
<dbReference type="InterPro" id="IPR003399">
    <property type="entry name" value="Mce/MlaD"/>
</dbReference>
<sequence>MKRYVDMVAGALRELVTGRGDQPSQLRWGAAGVVVCAVLLLIAGALYVIPIGERTYTADFRVSGGARPGDEVRVAGINVGEVRSVELVGDHVEVRFGVDRAVHVGELASVEVKMLTPIGGHYLSLTPTGEKALGDKHIPPERTTVPFELSDILDHATPVMGKIDAQTLRATMAELNTALTGQPDALRGVIGNAAELTDVLADRSRQLDTALQVSDEYIAAIAADKAMLAGFVQQLGTVADQLGDRKEQIVRVFGLIKRLFLILHRPLMAYGDTLEPPITEIEQIFSKVMADPSRIDTVVAGIREVVDKLSAMLGVQVAVDRPENGVRVCVPYEGKAC</sequence>
<dbReference type="PANTHER" id="PTHR33371:SF18">
    <property type="entry name" value="MCE-FAMILY PROTEIN MCE3C"/>
    <property type="match status" value="1"/>
</dbReference>